<evidence type="ECO:0000313" key="1">
    <source>
        <dbReference type="EMBL" id="SPJ29406.1"/>
    </source>
</evidence>
<protein>
    <recommendedName>
        <fullName evidence="3">Tyr recombinase domain-containing protein</fullName>
    </recommendedName>
</protein>
<name>A0A2R8CAN0_9RHOB</name>
<organism evidence="1 2">
    <name type="scientific">Falsiruegeria mediterranea M17</name>
    <dbReference type="NCBI Taxonomy" id="1200281"/>
    <lineage>
        <taxon>Bacteria</taxon>
        <taxon>Pseudomonadati</taxon>
        <taxon>Pseudomonadota</taxon>
        <taxon>Alphaproteobacteria</taxon>
        <taxon>Rhodobacterales</taxon>
        <taxon>Roseobacteraceae</taxon>
        <taxon>Falsiruegeria</taxon>
    </lineage>
</organism>
<dbReference type="OrthoDB" id="7829643at2"/>
<dbReference type="AlphaFoldDB" id="A0A2R8CAN0"/>
<dbReference type="Proteomes" id="UP000244898">
    <property type="component" value="Unassembled WGS sequence"/>
</dbReference>
<keyword evidence="2" id="KW-1185">Reference proteome</keyword>
<evidence type="ECO:0008006" key="3">
    <source>
        <dbReference type="Google" id="ProtNLM"/>
    </source>
</evidence>
<gene>
    <name evidence="1" type="ORF">TRM7615_02924</name>
</gene>
<sequence length="443" mass="48771">MTDNQHLQLIEDIRSATLEDPVPGRAELSAHLQQRVDEVGATALAEFAHVQRLASEKWGPSPTTHFGQILRSHRVTPKPTPKSAWEKVEEAIWHLPATWRQPMAEHMVLSRKGKRVKGSKIWSASYFISVIYAMRRWKDFCSHSGLDLSPTGAKLEAFGNRLLESDETRGQAATIRSVSDYMLRILGGVSLVEPSFSSPACEFVANDWRERAKTEGPSTKTGAQLVGASAIYALGFHHIEEARSRSMRGLHAALQFRNGLILATGTAVPQRARALSCFELDSTIRLLDSETIQVCIPASMLKLPEDRKQGEPFIRTFRNAQLAAALREYRQSFRPIFDDGLVLFPSVKSRNAAISEKQIGRLTGNMTEKAFGVRIPIQRLRDNAATEASETLAGGGRAATSLLDHKSAATTARHYDHSEGIGAAQEFGSFLASCRGTGVDLDI</sequence>
<accession>A0A2R8CAN0</accession>
<evidence type="ECO:0000313" key="2">
    <source>
        <dbReference type="Proteomes" id="UP000244898"/>
    </source>
</evidence>
<proteinExistence type="predicted"/>
<dbReference type="RefSeq" id="WP_108788762.1">
    <property type="nucleotide sequence ID" value="NZ_ONZG01000007.1"/>
</dbReference>
<dbReference type="EMBL" id="ONZG01000007">
    <property type="protein sequence ID" value="SPJ29406.1"/>
    <property type="molecule type" value="Genomic_DNA"/>
</dbReference>
<reference evidence="2" key="1">
    <citation type="submission" date="2018-03" db="EMBL/GenBank/DDBJ databases">
        <authorList>
            <person name="Rodrigo-Torres L."/>
            <person name="Arahal R. D."/>
            <person name="Lucena T."/>
        </authorList>
    </citation>
    <scope>NUCLEOTIDE SEQUENCE [LARGE SCALE GENOMIC DNA]</scope>
    <source>
        <strain evidence="2">CECT 7615</strain>
    </source>
</reference>